<dbReference type="SUPFAM" id="SSF51735">
    <property type="entry name" value="NAD(P)-binding Rossmann-fold domains"/>
    <property type="match status" value="1"/>
</dbReference>
<dbReference type="InterPro" id="IPR020025">
    <property type="entry name" value="PseB"/>
</dbReference>
<dbReference type="InterPro" id="IPR003869">
    <property type="entry name" value="Polysac_CapD-like"/>
</dbReference>
<sequence>MPRPSSIIRSAGRMARRLRAMRLQWDGTGVTIHSSKAGGPKPGTAADGSEESALSGTGLEAGLRMLDGRSILVTGGTGSFGRRFVETVMRHARPRRVIIFSRDEFKQYEMQQRMPAEWAPTLRYFIGDVRDRERLNLAMREVDFCVHAAALKHVPAAEYNPMECIHTNVYGAENVVRAALSAGVRRVVALSTDKAANPINLYGASKLASDKIFIAANNLSGALDTRFAVVRYGNVVGSRGSVVPLFRKMVAEGADHLPVTDERMTRFWITLQHGVDFVLSCFAMMQGGEIFVPKIPSMRIADLARAMAPELPQKIVGIRPGEKLHEVMITEDDSRQTYELTDRYVIEPAFAFWQHAPYERLNARPVADGFRYASDGNDDWLDGERLRALLAETP</sequence>
<evidence type="ECO:0000256" key="2">
    <source>
        <dbReference type="SAM" id="MobiDB-lite"/>
    </source>
</evidence>
<gene>
    <name evidence="4" type="primary">pseB</name>
    <name evidence="4" type="ORF">JHL17_01235</name>
</gene>
<dbReference type="CDD" id="cd05237">
    <property type="entry name" value="UDP_invert_4-6DH_SDR_e"/>
    <property type="match status" value="1"/>
</dbReference>
<proteinExistence type="inferred from homology"/>
<evidence type="ECO:0000313" key="5">
    <source>
        <dbReference type="Proteomes" id="UP000652760"/>
    </source>
</evidence>
<dbReference type="Proteomes" id="UP000652760">
    <property type="component" value="Unassembled WGS sequence"/>
</dbReference>
<dbReference type="EC" id="4.2.1.115" evidence="4"/>
<dbReference type="PANTHER" id="PTHR43318">
    <property type="entry name" value="UDP-N-ACETYLGLUCOSAMINE 4,6-DEHYDRATASE"/>
    <property type="match status" value="1"/>
</dbReference>
<comment type="caution">
    <text evidence="4">The sequence shown here is derived from an EMBL/GenBank/DDBJ whole genome shotgun (WGS) entry which is preliminary data.</text>
</comment>
<dbReference type="Pfam" id="PF02719">
    <property type="entry name" value="Polysacc_synt_2"/>
    <property type="match status" value="1"/>
</dbReference>
<dbReference type="NCBIfam" id="TIGR03589">
    <property type="entry name" value="PseB"/>
    <property type="match status" value="1"/>
</dbReference>
<dbReference type="InterPro" id="IPR051203">
    <property type="entry name" value="Polysaccharide_Synthase-Rel"/>
</dbReference>
<name>A0ABS1EXY3_9PROT</name>
<keyword evidence="5" id="KW-1185">Reference proteome</keyword>
<dbReference type="PANTHER" id="PTHR43318:SF2">
    <property type="entry name" value="UDP-N-ACETYLGLUCOSAMINE 4,6-DEHYDRATASE (INVERTING)"/>
    <property type="match status" value="1"/>
</dbReference>
<feature type="region of interest" description="Disordered" evidence="2">
    <location>
        <begin position="31"/>
        <end position="53"/>
    </location>
</feature>
<dbReference type="Gene3D" id="3.40.50.720">
    <property type="entry name" value="NAD(P)-binding Rossmann-like Domain"/>
    <property type="match status" value="1"/>
</dbReference>
<protein>
    <submittedName>
        <fullName evidence="4">UDP-N-acetylglucosamine 4,6-dehydratase (Inverting)</fullName>
        <ecNumber evidence="4">4.2.1.115</ecNumber>
    </submittedName>
</protein>
<evidence type="ECO:0000313" key="4">
    <source>
        <dbReference type="EMBL" id="MBK1836022.1"/>
    </source>
</evidence>
<dbReference type="GO" id="GO:0016829">
    <property type="term" value="F:lyase activity"/>
    <property type="evidence" value="ECO:0007669"/>
    <property type="project" value="UniProtKB-KW"/>
</dbReference>
<organism evidence="4 5">
    <name type="scientific">Azospirillum endophyticum</name>
    <dbReference type="NCBI Taxonomy" id="2800326"/>
    <lineage>
        <taxon>Bacteria</taxon>
        <taxon>Pseudomonadati</taxon>
        <taxon>Pseudomonadota</taxon>
        <taxon>Alphaproteobacteria</taxon>
        <taxon>Rhodospirillales</taxon>
        <taxon>Azospirillaceae</taxon>
        <taxon>Azospirillum</taxon>
    </lineage>
</organism>
<comment type="similarity">
    <text evidence="1">Belongs to the polysaccharide synthase family.</text>
</comment>
<keyword evidence="4" id="KW-0456">Lyase</keyword>
<dbReference type="EMBL" id="JAENHM010000004">
    <property type="protein sequence ID" value="MBK1836022.1"/>
    <property type="molecule type" value="Genomic_DNA"/>
</dbReference>
<dbReference type="InterPro" id="IPR036291">
    <property type="entry name" value="NAD(P)-bd_dom_sf"/>
</dbReference>
<evidence type="ECO:0000256" key="1">
    <source>
        <dbReference type="ARBA" id="ARBA00007430"/>
    </source>
</evidence>
<accession>A0ABS1EXY3</accession>
<evidence type="ECO:0000259" key="3">
    <source>
        <dbReference type="Pfam" id="PF02719"/>
    </source>
</evidence>
<reference evidence="5" key="1">
    <citation type="submission" date="2021-01" db="EMBL/GenBank/DDBJ databases">
        <title>Genome public.</title>
        <authorList>
            <person name="Liu C."/>
            <person name="Sun Q."/>
        </authorList>
    </citation>
    <scope>NUCLEOTIDE SEQUENCE [LARGE SCALE GENOMIC DNA]</scope>
    <source>
        <strain evidence="5">YIM B02556</strain>
    </source>
</reference>
<feature type="domain" description="Polysaccharide biosynthesis protein CapD-like" evidence="3">
    <location>
        <begin position="71"/>
        <end position="347"/>
    </location>
</feature>